<reference evidence="2" key="1">
    <citation type="journal article" date="2021" name="Nat. Commun.">
        <title>Genetic determinants of endophytism in the Arabidopsis root mycobiome.</title>
        <authorList>
            <person name="Mesny F."/>
            <person name="Miyauchi S."/>
            <person name="Thiergart T."/>
            <person name="Pickel B."/>
            <person name="Atanasova L."/>
            <person name="Karlsson M."/>
            <person name="Huettel B."/>
            <person name="Barry K.W."/>
            <person name="Haridas S."/>
            <person name="Chen C."/>
            <person name="Bauer D."/>
            <person name="Andreopoulos W."/>
            <person name="Pangilinan J."/>
            <person name="LaButti K."/>
            <person name="Riley R."/>
            <person name="Lipzen A."/>
            <person name="Clum A."/>
            <person name="Drula E."/>
            <person name="Henrissat B."/>
            <person name="Kohler A."/>
            <person name="Grigoriev I.V."/>
            <person name="Martin F.M."/>
            <person name="Hacquard S."/>
        </authorList>
    </citation>
    <scope>NUCLEOTIDE SEQUENCE</scope>
    <source>
        <strain evidence="2">MPI-CAGE-CH-0235</strain>
    </source>
</reference>
<feature type="chain" id="PRO_5035455563" evidence="1">
    <location>
        <begin position="17"/>
        <end position="218"/>
    </location>
</feature>
<comment type="caution">
    <text evidence="2">The sequence shown here is derived from an EMBL/GenBank/DDBJ whole genome shotgun (WGS) entry which is preliminary data.</text>
</comment>
<gene>
    <name evidence="2" type="ORF">B0I35DRAFT_454549</name>
</gene>
<feature type="signal peptide" evidence="1">
    <location>
        <begin position="1"/>
        <end position="16"/>
    </location>
</feature>
<keyword evidence="3" id="KW-1185">Reference proteome</keyword>
<evidence type="ECO:0000256" key="1">
    <source>
        <dbReference type="SAM" id="SignalP"/>
    </source>
</evidence>
<accession>A0A8K0WKY9</accession>
<proteinExistence type="predicted"/>
<dbReference type="EMBL" id="JAGPNK010000021">
    <property type="protein sequence ID" value="KAH7304682.1"/>
    <property type="molecule type" value="Genomic_DNA"/>
</dbReference>
<evidence type="ECO:0000313" key="2">
    <source>
        <dbReference type="EMBL" id="KAH7304682.1"/>
    </source>
</evidence>
<dbReference type="AlphaFoldDB" id="A0A8K0WKY9"/>
<organism evidence="2 3">
    <name type="scientific">Stachybotrys elegans</name>
    <dbReference type="NCBI Taxonomy" id="80388"/>
    <lineage>
        <taxon>Eukaryota</taxon>
        <taxon>Fungi</taxon>
        <taxon>Dikarya</taxon>
        <taxon>Ascomycota</taxon>
        <taxon>Pezizomycotina</taxon>
        <taxon>Sordariomycetes</taxon>
        <taxon>Hypocreomycetidae</taxon>
        <taxon>Hypocreales</taxon>
        <taxon>Stachybotryaceae</taxon>
        <taxon>Stachybotrys</taxon>
    </lineage>
</organism>
<keyword evidence="1" id="KW-0732">Signal</keyword>
<evidence type="ECO:0000313" key="3">
    <source>
        <dbReference type="Proteomes" id="UP000813444"/>
    </source>
</evidence>
<protein>
    <submittedName>
        <fullName evidence="2">Uncharacterized protein</fullName>
    </submittedName>
</protein>
<dbReference type="OrthoDB" id="4789881at2759"/>
<name>A0A8K0WKY9_9HYPO</name>
<dbReference type="Proteomes" id="UP000813444">
    <property type="component" value="Unassembled WGS sequence"/>
</dbReference>
<sequence length="218" mass="24201">MIAAKLLVAMAACIKASPAVSSVPSALEPATTDWKPLPFPTDDINWDNIDMDSFNDPANWNNEKYIDLFENALSAVNTSSNPAKDVIGTMSGPCEQGCFPDYNKAFDALWTWQEHPVPGDPPLTVFWTETFLRIGDCGECFMHKLGSSLGGHSGGCWDFRSCGRDQLICIDPHNHRAHRTWKGYVKTCYELGYVSLGDCGFIVQRAILHPVREVPCTW</sequence>